<proteinExistence type="predicted"/>
<accession>A0A644XC91</accession>
<reference evidence="1" key="1">
    <citation type="submission" date="2019-08" db="EMBL/GenBank/DDBJ databases">
        <authorList>
            <person name="Kucharzyk K."/>
            <person name="Murdoch R.W."/>
            <person name="Higgins S."/>
            <person name="Loffler F."/>
        </authorList>
    </citation>
    <scope>NUCLEOTIDE SEQUENCE</scope>
</reference>
<organism evidence="1">
    <name type="scientific">bioreactor metagenome</name>
    <dbReference type="NCBI Taxonomy" id="1076179"/>
    <lineage>
        <taxon>unclassified sequences</taxon>
        <taxon>metagenomes</taxon>
        <taxon>ecological metagenomes</taxon>
    </lineage>
</organism>
<name>A0A644XC91_9ZZZZ</name>
<protein>
    <submittedName>
        <fullName evidence="1">Uncharacterized protein</fullName>
    </submittedName>
</protein>
<comment type="caution">
    <text evidence="1">The sequence shown here is derived from an EMBL/GenBank/DDBJ whole genome shotgun (WGS) entry which is preliminary data.</text>
</comment>
<gene>
    <name evidence="1" type="ORF">SDC9_58145</name>
</gene>
<dbReference type="EMBL" id="VSSQ01001879">
    <property type="protein sequence ID" value="MPM11794.1"/>
    <property type="molecule type" value="Genomic_DNA"/>
</dbReference>
<evidence type="ECO:0000313" key="1">
    <source>
        <dbReference type="EMBL" id="MPM11794.1"/>
    </source>
</evidence>
<sequence>MRFGAECVKAELKNGVQVTHQYQRDLRRRADPRELLEEHPKAHAVLECLCPRRLDDGTVCHRVAERDAYFNQFHTVFFERLNDRNGVTEVGESGREIDG</sequence>
<dbReference type="AlphaFoldDB" id="A0A644XC91"/>